<dbReference type="AlphaFoldDB" id="A0AAD9NVB4"/>
<evidence type="ECO:0000313" key="2">
    <source>
        <dbReference type="EMBL" id="KAK2182153.1"/>
    </source>
</evidence>
<keyword evidence="3" id="KW-1185">Reference proteome</keyword>
<proteinExistence type="predicted"/>
<evidence type="ECO:0000313" key="3">
    <source>
        <dbReference type="Proteomes" id="UP001209878"/>
    </source>
</evidence>
<organism evidence="2 3">
    <name type="scientific">Ridgeia piscesae</name>
    <name type="common">Tubeworm</name>
    <dbReference type="NCBI Taxonomy" id="27915"/>
    <lineage>
        <taxon>Eukaryota</taxon>
        <taxon>Metazoa</taxon>
        <taxon>Spiralia</taxon>
        <taxon>Lophotrochozoa</taxon>
        <taxon>Annelida</taxon>
        <taxon>Polychaeta</taxon>
        <taxon>Sedentaria</taxon>
        <taxon>Canalipalpata</taxon>
        <taxon>Sabellida</taxon>
        <taxon>Siboglinidae</taxon>
        <taxon>Ridgeia</taxon>
    </lineage>
</organism>
<comment type="caution">
    <text evidence="2">The sequence shown here is derived from an EMBL/GenBank/DDBJ whole genome shotgun (WGS) entry which is preliminary data.</text>
</comment>
<accession>A0AAD9NVB4</accession>
<sequence length="195" mass="21596">MAKATKSLTGKQRTETRHISRESVQVALSSVVDSYLQSSNQSLFHNVVLRTLLQVLERQRNIISTTSTATATEHVNHHYPNAVSWYGDVIRKLSSDRPSSYVVARWRFGTHAPSVDQSLRNDRQPVAVNITIVVSSESHASSVTNSSSSSSSSGSCNSRRRVSQSRRLEQIREHTASCNKLFCNGAEKCALEPSH</sequence>
<reference evidence="2" key="1">
    <citation type="journal article" date="2023" name="Mol. Biol. Evol.">
        <title>Third-Generation Sequencing Reveals the Adaptive Role of the Epigenome in Three Deep-Sea Polychaetes.</title>
        <authorList>
            <person name="Perez M."/>
            <person name="Aroh O."/>
            <person name="Sun Y."/>
            <person name="Lan Y."/>
            <person name="Juniper S.K."/>
            <person name="Young C.R."/>
            <person name="Angers B."/>
            <person name="Qian P.Y."/>
        </authorList>
    </citation>
    <scope>NUCLEOTIDE SEQUENCE</scope>
    <source>
        <strain evidence="2">R07B-5</strain>
    </source>
</reference>
<evidence type="ECO:0000256" key="1">
    <source>
        <dbReference type="SAM" id="MobiDB-lite"/>
    </source>
</evidence>
<name>A0AAD9NVB4_RIDPI</name>
<dbReference type="Proteomes" id="UP001209878">
    <property type="component" value="Unassembled WGS sequence"/>
</dbReference>
<protein>
    <submittedName>
        <fullName evidence="2">Uncharacterized protein</fullName>
    </submittedName>
</protein>
<feature type="region of interest" description="Disordered" evidence="1">
    <location>
        <begin position="141"/>
        <end position="167"/>
    </location>
</feature>
<gene>
    <name evidence="2" type="ORF">NP493_364g00008</name>
</gene>
<feature type="region of interest" description="Disordered" evidence="1">
    <location>
        <begin position="1"/>
        <end position="20"/>
    </location>
</feature>
<feature type="compositionally biased region" description="Polar residues" evidence="1">
    <location>
        <begin position="1"/>
        <end position="11"/>
    </location>
</feature>
<feature type="compositionally biased region" description="Low complexity" evidence="1">
    <location>
        <begin position="141"/>
        <end position="157"/>
    </location>
</feature>
<dbReference type="EMBL" id="JAODUO010000364">
    <property type="protein sequence ID" value="KAK2182153.1"/>
    <property type="molecule type" value="Genomic_DNA"/>
</dbReference>